<keyword evidence="3" id="KW-1185">Reference proteome</keyword>
<feature type="compositionally biased region" description="Low complexity" evidence="1">
    <location>
        <begin position="137"/>
        <end position="152"/>
    </location>
</feature>
<evidence type="ECO:0000313" key="3">
    <source>
        <dbReference type="Proteomes" id="UP000295773"/>
    </source>
</evidence>
<dbReference type="AlphaFoldDB" id="A0A4R3TJP1"/>
<organism evidence="2 3">
    <name type="scientific">Longicatena caecimuris</name>
    <dbReference type="NCBI Taxonomy" id="1796635"/>
    <lineage>
        <taxon>Bacteria</taxon>
        <taxon>Bacillati</taxon>
        <taxon>Bacillota</taxon>
        <taxon>Erysipelotrichia</taxon>
        <taxon>Erysipelotrichales</taxon>
        <taxon>Erysipelotrichaceae</taxon>
        <taxon>Longicatena</taxon>
    </lineage>
</organism>
<accession>A0A4R3TJP1</accession>
<feature type="region of interest" description="Disordered" evidence="1">
    <location>
        <begin position="137"/>
        <end position="159"/>
    </location>
</feature>
<evidence type="ECO:0000313" key="2">
    <source>
        <dbReference type="EMBL" id="TCU62511.1"/>
    </source>
</evidence>
<name>A0A4R3TJP1_9FIRM</name>
<dbReference type="Proteomes" id="UP000295773">
    <property type="component" value="Unassembled WGS sequence"/>
</dbReference>
<evidence type="ECO:0000256" key="1">
    <source>
        <dbReference type="SAM" id="MobiDB-lite"/>
    </source>
</evidence>
<dbReference type="PANTHER" id="PTHR24637">
    <property type="entry name" value="COLLAGEN"/>
    <property type="match status" value="1"/>
</dbReference>
<dbReference type="Pfam" id="PF01391">
    <property type="entry name" value="Collagen"/>
    <property type="match status" value="1"/>
</dbReference>
<sequence>MYQNRYGNDYGYEHHPNDENRFDYGNCDDRGNEADFGYNGNYDYPDGNCAYDDFHPMEDYRNQEAWCPQPGMGPTGPMGPRGPRGPQGPRGLQGQQGREGLQGIRGPQGVTGPQGVPGIQGPTGPTGPQGIQGVMGNTGATGVTGATGPMGPQGNTGPAGESAPIIHYASASLTSFTPKSLCPQDALVFDCGNVSDGFTISNDYTSLIAQQEGTYIAEYGVLISSSVCDGDAFALEINNEELLEESRMPLVCENQFVRGCVMLELHPNNSIRLVSDCHNTIESCSNHHTVNAYLIIYQIR</sequence>
<protein>
    <submittedName>
        <fullName evidence="2">Collagen triple helix repeat protein</fullName>
    </submittedName>
</protein>
<reference evidence="2 3" key="1">
    <citation type="submission" date="2019-03" db="EMBL/GenBank/DDBJ databases">
        <title>Genomic Encyclopedia of Type Strains, Phase IV (KMG-IV): sequencing the most valuable type-strain genomes for metagenomic binning, comparative biology and taxonomic classification.</title>
        <authorList>
            <person name="Goeker M."/>
        </authorList>
    </citation>
    <scope>NUCLEOTIDE SEQUENCE [LARGE SCALE GENOMIC DNA]</scope>
    <source>
        <strain evidence="2 3">DSM 29481</strain>
    </source>
</reference>
<dbReference type="PANTHER" id="PTHR24637:SF421">
    <property type="entry name" value="CUTICLE COLLAGEN DPY-2"/>
    <property type="match status" value="1"/>
</dbReference>
<proteinExistence type="predicted"/>
<feature type="compositionally biased region" description="Low complexity" evidence="1">
    <location>
        <begin position="87"/>
        <end position="101"/>
    </location>
</feature>
<dbReference type="RefSeq" id="WP_117547856.1">
    <property type="nucleotide sequence ID" value="NZ_JADPGE010000028.1"/>
</dbReference>
<keyword evidence="2" id="KW-0176">Collagen</keyword>
<gene>
    <name evidence="2" type="ORF">EDD61_104151</name>
</gene>
<dbReference type="EMBL" id="SMBP01000004">
    <property type="protein sequence ID" value="TCU62511.1"/>
    <property type="molecule type" value="Genomic_DNA"/>
</dbReference>
<comment type="caution">
    <text evidence="2">The sequence shown here is derived from an EMBL/GenBank/DDBJ whole genome shotgun (WGS) entry which is preliminary data.</text>
</comment>
<feature type="region of interest" description="Disordered" evidence="1">
    <location>
        <begin position="68"/>
        <end position="101"/>
    </location>
</feature>
<dbReference type="InterPro" id="IPR008160">
    <property type="entry name" value="Collagen"/>
</dbReference>